<dbReference type="GO" id="GO:0016903">
    <property type="term" value="F:oxidoreductase activity, acting on the aldehyde or oxo group of donors"/>
    <property type="evidence" value="ECO:0007669"/>
    <property type="project" value="TreeGrafter"/>
</dbReference>
<reference evidence="8 9" key="1">
    <citation type="submission" date="2020-03" db="EMBL/GenBank/DDBJ databases">
        <title>Whole genome shotgun sequence of Phytohabitans flavus NBRC 107702.</title>
        <authorList>
            <person name="Komaki H."/>
            <person name="Tamura T."/>
        </authorList>
    </citation>
    <scope>NUCLEOTIDE SEQUENCE [LARGE SCALE GENOMIC DNA]</scope>
    <source>
        <strain evidence="8 9">NBRC 107702</strain>
    </source>
</reference>
<dbReference type="EMBL" id="AP022870">
    <property type="protein sequence ID" value="BCB77562.1"/>
    <property type="molecule type" value="Genomic_DNA"/>
</dbReference>
<dbReference type="InterPro" id="IPR036884">
    <property type="entry name" value="2Fe-2S-bd_dom_sf"/>
</dbReference>
<keyword evidence="2" id="KW-0479">Metal-binding</keyword>
<dbReference type="FunFam" id="1.10.150.120:FF:000003">
    <property type="entry name" value="Carbon monoxide dehydrogenase, small subunit"/>
    <property type="match status" value="1"/>
</dbReference>
<dbReference type="Proteomes" id="UP000502508">
    <property type="component" value="Chromosome"/>
</dbReference>
<dbReference type="GO" id="GO:0046872">
    <property type="term" value="F:metal ion binding"/>
    <property type="evidence" value="ECO:0007669"/>
    <property type="project" value="UniProtKB-KW"/>
</dbReference>
<dbReference type="InterPro" id="IPR036010">
    <property type="entry name" value="2Fe-2S_ferredoxin-like_sf"/>
</dbReference>
<evidence type="ECO:0000256" key="1">
    <source>
        <dbReference type="ARBA" id="ARBA00022714"/>
    </source>
</evidence>
<dbReference type="CDD" id="cd00207">
    <property type="entry name" value="fer2"/>
    <property type="match status" value="1"/>
</dbReference>
<dbReference type="FunFam" id="3.10.20.30:FF:000020">
    <property type="entry name" value="Xanthine dehydrogenase iron-sulfur subunit"/>
    <property type="match status" value="1"/>
</dbReference>
<evidence type="ECO:0000256" key="2">
    <source>
        <dbReference type="ARBA" id="ARBA00022723"/>
    </source>
</evidence>
<protein>
    <submittedName>
        <fullName evidence="8">Putative xanthine dehydrogenase YagT iron-sulfur-binding subunit</fullName>
    </submittedName>
</protein>
<accession>A0A6F8XUM9</accession>
<dbReference type="InterPro" id="IPR002888">
    <property type="entry name" value="2Fe-2S-bd"/>
</dbReference>
<dbReference type="Pfam" id="PF00111">
    <property type="entry name" value="Fer2"/>
    <property type="match status" value="1"/>
</dbReference>
<keyword evidence="9" id="KW-1185">Reference proteome</keyword>
<dbReference type="InterPro" id="IPR001041">
    <property type="entry name" value="2Fe-2S_ferredoxin-type"/>
</dbReference>
<dbReference type="Gene3D" id="1.10.150.120">
    <property type="entry name" value="[2Fe-2S]-binding domain"/>
    <property type="match status" value="1"/>
</dbReference>
<dbReference type="AlphaFoldDB" id="A0A6F8XUM9"/>
<reference evidence="8 9" key="2">
    <citation type="submission" date="2020-03" db="EMBL/GenBank/DDBJ databases">
        <authorList>
            <person name="Ichikawa N."/>
            <person name="Kimura A."/>
            <person name="Kitahashi Y."/>
            <person name="Uohara A."/>
        </authorList>
    </citation>
    <scope>NUCLEOTIDE SEQUENCE [LARGE SCALE GENOMIC DNA]</scope>
    <source>
        <strain evidence="8 9">NBRC 107702</strain>
    </source>
</reference>
<evidence type="ECO:0000256" key="4">
    <source>
        <dbReference type="ARBA" id="ARBA00023004"/>
    </source>
</evidence>
<dbReference type="GO" id="GO:0051537">
    <property type="term" value="F:2 iron, 2 sulfur cluster binding"/>
    <property type="evidence" value="ECO:0007669"/>
    <property type="project" value="UniProtKB-KW"/>
</dbReference>
<dbReference type="PANTHER" id="PTHR45331">
    <property type="entry name" value="OXIDOREDUCTASE, IRON-SULPHUR BINDING SUBUNIT-RELATED-RELATED"/>
    <property type="match status" value="1"/>
</dbReference>
<keyword evidence="4" id="KW-0408">Iron</keyword>
<dbReference type="Pfam" id="PF01799">
    <property type="entry name" value="Fer2_2"/>
    <property type="match status" value="1"/>
</dbReference>
<evidence type="ECO:0000256" key="6">
    <source>
        <dbReference type="ARBA" id="ARBA00060707"/>
    </source>
</evidence>
<dbReference type="InterPro" id="IPR006058">
    <property type="entry name" value="2Fe2S_fd_BS"/>
</dbReference>
<name>A0A6F8XUM9_9ACTN</name>
<dbReference type="Gene3D" id="3.10.20.30">
    <property type="match status" value="1"/>
</dbReference>
<dbReference type="KEGG" id="pfla:Pflav_039720"/>
<sequence>MLAGGLSLGAGLAAPPVRAEASGAKPEILTLVVNGDRVRLEVDVRASLLDTLRDRLRLTGTKKGCDQGACGACTVLLDGRRVLSCLTLAVMHEGSEVTTVEGLAEGDRLHPVQRAFVDHDGFQCGFCTSGQIMSAVGLLAERPRVTAAEIPELMSGNLCRCAAYSNIRDAIEAAAHLSREGE</sequence>
<evidence type="ECO:0000313" key="9">
    <source>
        <dbReference type="Proteomes" id="UP000502508"/>
    </source>
</evidence>
<proteinExistence type="predicted"/>
<comment type="pathway">
    <text evidence="6">Alkaloid degradation; nicotine degradation.</text>
</comment>
<organism evidence="8 9">
    <name type="scientific">Phytohabitans flavus</name>
    <dbReference type="NCBI Taxonomy" id="1076124"/>
    <lineage>
        <taxon>Bacteria</taxon>
        <taxon>Bacillati</taxon>
        <taxon>Actinomycetota</taxon>
        <taxon>Actinomycetes</taxon>
        <taxon>Micromonosporales</taxon>
        <taxon>Micromonosporaceae</taxon>
    </lineage>
</organism>
<evidence type="ECO:0000259" key="7">
    <source>
        <dbReference type="PROSITE" id="PS51085"/>
    </source>
</evidence>
<evidence type="ECO:0000256" key="5">
    <source>
        <dbReference type="ARBA" id="ARBA00023014"/>
    </source>
</evidence>
<evidence type="ECO:0000313" key="8">
    <source>
        <dbReference type="EMBL" id="BCB77562.1"/>
    </source>
</evidence>
<dbReference type="PROSITE" id="PS51085">
    <property type="entry name" value="2FE2S_FER_2"/>
    <property type="match status" value="1"/>
</dbReference>
<dbReference type="InterPro" id="IPR012675">
    <property type="entry name" value="Beta-grasp_dom_sf"/>
</dbReference>
<dbReference type="PROSITE" id="PS00197">
    <property type="entry name" value="2FE2S_FER_1"/>
    <property type="match status" value="1"/>
</dbReference>
<evidence type="ECO:0000256" key="3">
    <source>
        <dbReference type="ARBA" id="ARBA00023002"/>
    </source>
</evidence>
<dbReference type="InterPro" id="IPR052914">
    <property type="entry name" value="Aldehyde_Oxdr_Iron-Sulfur"/>
</dbReference>
<keyword evidence="3" id="KW-0560">Oxidoreductase</keyword>
<feature type="domain" description="2Fe-2S ferredoxin-type" evidence="7">
    <location>
        <begin position="27"/>
        <end position="103"/>
    </location>
</feature>
<keyword evidence="5" id="KW-0411">Iron-sulfur</keyword>
<gene>
    <name evidence="8" type="primary">yagT</name>
    <name evidence="8" type="ORF">Pflav_039720</name>
</gene>
<keyword evidence="1" id="KW-0001">2Fe-2S</keyword>
<dbReference type="SUPFAM" id="SSF54292">
    <property type="entry name" value="2Fe-2S ferredoxin-like"/>
    <property type="match status" value="1"/>
</dbReference>
<dbReference type="PANTHER" id="PTHR45331:SF2">
    <property type="entry name" value="OXIDOREDUCTASE WITH IRON-SULFUR SUBUNIT"/>
    <property type="match status" value="1"/>
</dbReference>
<dbReference type="SUPFAM" id="SSF47741">
    <property type="entry name" value="CO dehydrogenase ISP C-domain like"/>
    <property type="match status" value="1"/>
</dbReference>